<feature type="region of interest" description="Disordered" evidence="1">
    <location>
        <begin position="413"/>
        <end position="462"/>
    </location>
</feature>
<dbReference type="AlphaFoldDB" id="A0AA39ZHJ3"/>
<feature type="compositionally biased region" description="Low complexity" evidence="1">
    <location>
        <begin position="188"/>
        <end position="212"/>
    </location>
</feature>
<feature type="compositionally biased region" description="Low complexity" evidence="1">
    <location>
        <begin position="254"/>
        <end position="270"/>
    </location>
</feature>
<feature type="region of interest" description="Disordered" evidence="1">
    <location>
        <begin position="184"/>
        <end position="352"/>
    </location>
</feature>
<evidence type="ECO:0000313" key="3">
    <source>
        <dbReference type="Proteomes" id="UP001174997"/>
    </source>
</evidence>
<accession>A0AA39ZHJ3</accession>
<evidence type="ECO:0000313" key="2">
    <source>
        <dbReference type="EMBL" id="KAK0671178.1"/>
    </source>
</evidence>
<feature type="compositionally biased region" description="Low complexity" evidence="1">
    <location>
        <begin position="305"/>
        <end position="342"/>
    </location>
</feature>
<evidence type="ECO:0000256" key="1">
    <source>
        <dbReference type="SAM" id="MobiDB-lite"/>
    </source>
</evidence>
<dbReference type="Proteomes" id="UP001174997">
    <property type="component" value="Unassembled WGS sequence"/>
</dbReference>
<name>A0AA39ZHJ3_9PEZI</name>
<proteinExistence type="predicted"/>
<protein>
    <submittedName>
        <fullName evidence="2">Uncharacterized protein</fullName>
    </submittedName>
</protein>
<feature type="region of interest" description="Disordered" evidence="1">
    <location>
        <begin position="116"/>
        <end position="171"/>
    </location>
</feature>
<sequence>MANLIELSRQSPSSLSPWEPSVLLQLWNPDAQGWSCLGWTQADRRCRRALSQARRDAIMRILPDLSLSDSKNADLETKFLSELSYECLCQDHGDDETAQALVEQWKTAFQKARFQYQKREATPSKAPLSRPSANRNTQLRSPLLSSGESEGKAVVSPENHPKSPTIIKKESFVEQTVECPTLAERKSPFSVSSPTESTESSRNSTSIKTSSTMSAKKDTSKLDFLRLFPGSASRSASPPTERTPQKFDFSAPFTVTTPTKSPETSKSTPSFDFSQLFQTPGSNKPTVNPQKGTPAPSSFFRFDQSITPGTSSTGGRSYSSVQSRSSHGKNSPSFVFSSSSTPSRPPVHNKQELSNVPDCVEAFEQRQKLESQRQWLRNLRESGVDKVLMETESDISGLGESIKKLRLQLQKGGSPTLTHKEAEEVDERSHADLKCEDGGSGQGGGIKKEGGEAGGMFDFSCQTPKTAGPGLGAGGQSKFDFVFSSGEGPK</sequence>
<feature type="compositionally biased region" description="Polar residues" evidence="1">
    <location>
        <begin position="271"/>
        <end position="291"/>
    </location>
</feature>
<reference evidence="2" key="1">
    <citation type="submission" date="2023-06" db="EMBL/GenBank/DDBJ databases">
        <title>Genome-scale phylogeny and comparative genomics of the fungal order Sordariales.</title>
        <authorList>
            <consortium name="Lawrence Berkeley National Laboratory"/>
            <person name="Hensen N."/>
            <person name="Bonometti L."/>
            <person name="Westerberg I."/>
            <person name="Brannstrom I.O."/>
            <person name="Guillou S."/>
            <person name="Cros-Aarteil S."/>
            <person name="Calhoun S."/>
            <person name="Haridas S."/>
            <person name="Kuo A."/>
            <person name="Mondo S."/>
            <person name="Pangilinan J."/>
            <person name="Riley R."/>
            <person name="Labutti K."/>
            <person name="Andreopoulos B."/>
            <person name="Lipzen A."/>
            <person name="Chen C."/>
            <person name="Yanf M."/>
            <person name="Daum C."/>
            <person name="Ng V."/>
            <person name="Clum A."/>
            <person name="Steindorff A."/>
            <person name="Ohm R."/>
            <person name="Martin F."/>
            <person name="Silar P."/>
            <person name="Natvig D."/>
            <person name="Lalanne C."/>
            <person name="Gautier V."/>
            <person name="Ament-Velasquez S.L."/>
            <person name="Kruys A."/>
            <person name="Hutchinson M.I."/>
            <person name="Powell A.J."/>
            <person name="Barry K."/>
            <person name="Miller A.N."/>
            <person name="Grigoriev I.V."/>
            <person name="Debuchy R."/>
            <person name="Gladieux P."/>
            <person name="Thoren M.H."/>
            <person name="Johannesson H."/>
        </authorList>
    </citation>
    <scope>NUCLEOTIDE SEQUENCE</scope>
    <source>
        <strain evidence="2">CBS 307.81</strain>
    </source>
</reference>
<feature type="compositionally biased region" description="Basic and acidic residues" evidence="1">
    <location>
        <begin position="215"/>
        <end position="224"/>
    </location>
</feature>
<gene>
    <name evidence="2" type="ORF">QBC41DRAFT_59937</name>
</gene>
<dbReference type="EMBL" id="JAULSY010000023">
    <property type="protein sequence ID" value="KAK0671178.1"/>
    <property type="molecule type" value="Genomic_DNA"/>
</dbReference>
<feature type="compositionally biased region" description="Basic and acidic residues" evidence="1">
    <location>
        <begin position="418"/>
        <end position="437"/>
    </location>
</feature>
<feature type="compositionally biased region" description="Polar residues" evidence="1">
    <location>
        <begin position="232"/>
        <end position="242"/>
    </location>
</feature>
<feature type="compositionally biased region" description="Polar residues" evidence="1">
    <location>
        <begin position="131"/>
        <end position="148"/>
    </location>
</feature>
<keyword evidence="3" id="KW-1185">Reference proteome</keyword>
<comment type="caution">
    <text evidence="2">The sequence shown here is derived from an EMBL/GenBank/DDBJ whole genome shotgun (WGS) entry which is preliminary data.</text>
</comment>
<organism evidence="2 3">
    <name type="scientific">Cercophora samala</name>
    <dbReference type="NCBI Taxonomy" id="330535"/>
    <lineage>
        <taxon>Eukaryota</taxon>
        <taxon>Fungi</taxon>
        <taxon>Dikarya</taxon>
        <taxon>Ascomycota</taxon>
        <taxon>Pezizomycotina</taxon>
        <taxon>Sordariomycetes</taxon>
        <taxon>Sordariomycetidae</taxon>
        <taxon>Sordariales</taxon>
        <taxon>Lasiosphaeriaceae</taxon>
        <taxon>Cercophora</taxon>
    </lineage>
</organism>